<proteinExistence type="predicted"/>
<dbReference type="PANTHER" id="PTHR33248">
    <property type="entry name" value="ZINC ION-BINDING PROTEIN"/>
    <property type="match status" value="1"/>
</dbReference>
<keyword evidence="1" id="KW-0479">Metal-binding</keyword>
<sequence>MVNCFCGNQAVMRTSWTHTNPGRRFLSCAQIVTNCDFFLWFDPPMCARARAIIPGLLTARNALEAHEVGIKHLLRLRVVTKRSARCDSTKSLVLGVSTRWNSTYNVLEVAHEFKDAFARYDLENVDFGLHIIRDKGHLVPTLED</sequence>
<dbReference type="EMBL" id="PKPP01002204">
    <property type="protein sequence ID" value="PWA76905.1"/>
    <property type="molecule type" value="Genomic_DNA"/>
</dbReference>
<evidence type="ECO:0000256" key="2">
    <source>
        <dbReference type="ARBA" id="ARBA00022771"/>
    </source>
</evidence>
<evidence type="ECO:0000313" key="7">
    <source>
        <dbReference type="Proteomes" id="UP000245207"/>
    </source>
</evidence>
<keyword evidence="3" id="KW-0862">Zinc</keyword>
<organism evidence="6 7">
    <name type="scientific">Artemisia annua</name>
    <name type="common">Sweet wormwood</name>
    <dbReference type="NCBI Taxonomy" id="35608"/>
    <lineage>
        <taxon>Eukaryota</taxon>
        <taxon>Viridiplantae</taxon>
        <taxon>Streptophyta</taxon>
        <taxon>Embryophyta</taxon>
        <taxon>Tracheophyta</taxon>
        <taxon>Spermatophyta</taxon>
        <taxon>Magnoliopsida</taxon>
        <taxon>eudicotyledons</taxon>
        <taxon>Gunneridae</taxon>
        <taxon>Pentapetalae</taxon>
        <taxon>asterids</taxon>
        <taxon>campanulids</taxon>
        <taxon>Asterales</taxon>
        <taxon>Asteraceae</taxon>
        <taxon>Asteroideae</taxon>
        <taxon>Anthemideae</taxon>
        <taxon>Artemisiinae</taxon>
        <taxon>Artemisia</taxon>
    </lineage>
</organism>
<name>A0A2U1NTQ9_ARTAN</name>
<comment type="caution">
    <text evidence="6">The sequence shown here is derived from an EMBL/GenBank/DDBJ whole genome shotgun (WGS) entry which is preliminary data.</text>
</comment>
<evidence type="ECO:0000313" key="6">
    <source>
        <dbReference type="EMBL" id="PWA76905.1"/>
    </source>
</evidence>
<keyword evidence="2 4" id="KW-0863">Zinc-finger</keyword>
<reference evidence="6 7" key="1">
    <citation type="journal article" date="2018" name="Mol. Plant">
        <title>The genome of Artemisia annua provides insight into the evolution of Asteraceae family and artemisinin biosynthesis.</title>
        <authorList>
            <person name="Shen Q."/>
            <person name="Zhang L."/>
            <person name="Liao Z."/>
            <person name="Wang S."/>
            <person name="Yan T."/>
            <person name="Shi P."/>
            <person name="Liu M."/>
            <person name="Fu X."/>
            <person name="Pan Q."/>
            <person name="Wang Y."/>
            <person name="Lv Z."/>
            <person name="Lu X."/>
            <person name="Zhang F."/>
            <person name="Jiang W."/>
            <person name="Ma Y."/>
            <person name="Chen M."/>
            <person name="Hao X."/>
            <person name="Li L."/>
            <person name="Tang Y."/>
            <person name="Lv G."/>
            <person name="Zhou Y."/>
            <person name="Sun X."/>
            <person name="Brodelius P.E."/>
            <person name="Rose J.K.C."/>
            <person name="Tang K."/>
        </authorList>
    </citation>
    <scope>NUCLEOTIDE SEQUENCE [LARGE SCALE GENOMIC DNA]</scope>
    <source>
        <strain evidence="7">cv. Huhao1</strain>
        <tissue evidence="6">Leaf</tissue>
    </source>
</reference>
<dbReference type="PROSITE" id="PS51999">
    <property type="entry name" value="ZF_GRF"/>
    <property type="match status" value="1"/>
</dbReference>
<dbReference type="OrthoDB" id="2822301at2759"/>
<keyword evidence="7" id="KW-1185">Reference proteome</keyword>
<dbReference type="GO" id="GO:0008270">
    <property type="term" value="F:zinc ion binding"/>
    <property type="evidence" value="ECO:0007669"/>
    <property type="project" value="UniProtKB-KW"/>
</dbReference>
<gene>
    <name evidence="6" type="ORF">CTI12_AA229300</name>
</gene>
<dbReference type="Proteomes" id="UP000245207">
    <property type="component" value="Unassembled WGS sequence"/>
</dbReference>
<evidence type="ECO:0000259" key="5">
    <source>
        <dbReference type="PROSITE" id="PS51999"/>
    </source>
</evidence>
<accession>A0A2U1NTQ9</accession>
<evidence type="ECO:0000256" key="3">
    <source>
        <dbReference type="ARBA" id="ARBA00022833"/>
    </source>
</evidence>
<protein>
    <submittedName>
        <fullName evidence="6">Zinc finger, GRF-type</fullName>
    </submittedName>
</protein>
<feature type="domain" description="GRF-type" evidence="5">
    <location>
        <begin position="4"/>
        <end position="44"/>
    </location>
</feature>
<dbReference type="AlphaFoldDB" id="A0A2U1NTQ9"/>
<evidence type="ECO:0000256" key="1">
    <source>
        <dbReference type="ARBA" id="ARBA00022723"/>
    </source>
</evidence>
<dbReference type="Pfam" id="PF06839">
    <property type="entry name" value="Zn_ribbon_GRF"/>
    <property type="match status" value="1"/>
</dbReference>
<evidence type="ECO:0000256" key="4">
    <source>
        <dbReference type="PROSITE-ProRule" id="PRU01343"/>
    </source>
</evidence>
<dbReference type="InterPro" id="IPR010666">
    <property type="entry name" value="Znf_GRF"/>
</dbReference>